<feature type="region of interest" description="Disordered" evidence="1">
    <location>
        <begin position="1"/>
        <end position="25"/>
    </location>
</feature>
<evidence type="ECO:0000259" key="2">
    <source>
        <dbReference type="Pfam" id="PF05004"/>
    </source>
</evidence>
<gene>
    <name evidence="3" type="ORF">BLA29_007035</name>
</gene>
<dbReference type="InterPro" id="IPR007701">
    <property type="entry name" value="Interferon-rel_develop_reg_N"/>
</dbReference>
<evidence type="ECO:0000313" key="3">
    <source>
        <dbReference type="EMBL" id="OTF83960.1"/>
    </source>
</evidence>
<dbReference type="PANTHER" id="PTHR12354:SF1">
    <property type="entry name" value="INTERFERON-RELATED DEVELOPMENTAL REGULATOR 1"/>
    <property type="match status" value="1"/>
</dbReference>
<proteinExistence type="predicted"/>
<name>A0A1Y3BSN7_EURMA</name>
<dbReference type="Proteomes" id="UP000194236">
    <property type="component" value="Unassembled WGS sequence"/>
</dbReference>
<dbReference type="Pfam" id="PF05004">
    <property type="entry name" value="IFRD"/>
    <property type="match status" value="1"/>
</dbReference>
<protein>
    <recommendedName>
        <fullName evidence="2">Interferon-related developmental regulator N-terminal domain-containing protein</fullName>
    </recommendedName>
</protein>
<feature type="region of interest" description="Disordered" evidence="1">
    <location>
        <begin position="49"/>
        <end position="73"/>
    </location>
</feature>
<comment type="caution">
    <text evidence="3">The sequence shown here is derived from an EMBL/GenBank/DDBJ whole genome shotgun (WGS) entry which is preliminary data.</text>
</comment>
<evidence type="ECO:0000256" key="1">
    <source>
        <dbReference type="SAM" id="MobiDB-lite"/>
    </source>
</evidence>
<reference evidence="3 4" key="1">
    <citation type="submission" date="2017-03" db="EMBL/GenBank/DDBJ databases">
        <title>Genome Survey of Euroglyphus maynei.</title>
        <authorList>
            <person name="Arlian L.G."/>
            <person name="Morgan M.S."/>
            <person name="Rider S.D."/>
        </authorList>
    </citation>
    <scope>NUCLEOTIDE SEQUENCE [LARGE SCALE GENOMIC DNA]</scope>
    <source>
        <strain evidence="3">Arlian Lab</strain>
        <tissue evidence="3">Whole body</tissue>
    </source>
</reference>
<accession>A0A1Y3BSN7</accession>
<dbReference type="OrthoDB" id="18978at2759"/>
<sequence length="208" mass="23397">MGRKRDSSKSSNRYSKRNTTKPIIDDNCSDNDSVLNDVASIVSIYSNSSQHPNPRYDLDDGILSGQQSPDYLEDDANATNTEDSVGHFDDFASKLSMVLEELQTTKSQKDRLRHYESLVKAFQTRFLGFYLDNRKITLQEVIEHGIKRPGDESGSAALILSLTLITIGDECDDFFRSIYGHVERILIDPTAKPLVRSRAATALRYSIL</sequence>
<feature type="domain" description="Interferon-related developmental regulator N-terminal" evidence="2">
    <location>
        <begin position="76"/>
        <end position="203"/>
    </location>
</feature>
<evidence type="ECO:0000313" key="4">
    <source>
        <dbReference type="Proteomes" id="UP000194236"/>
    </source>
</evidence>
<dbReference type="EMBL" id="MUJZ01001368">
    <property type="protein sequence ID" value="OTF83960.1"/>
    <property type="molecule type" value="Genomic_DNA"/>
</dbReference>
<dbReference type="AlphaFoldDB" id="A0A1Y3BSN7"/>
<dbReference type="InterPro" id="IPR039777">
    <property type="entry name" value="IFRD"/>
</dbReference>
<organism evidence="3 4">
    <name type="scientific">Euroglyphus maynei</name>
    <name type="common">Mayne's house dust mite</name>
    <dbReference type="NCBI Taxonomy" id="6958"/>
    <lineage>
        <taxon>Eukaryota</taxon>
        <taxon>Metazoa</taxon>
        <taxon>Ecdysozoa</taxon>
        <taxon>Arthropoda</taxon>
        <taxon>Chelicerata</taxon>
        <taxon>Arachnida</taxon>
        <taxon>Acari</taxon>
        <taxon>Acariformes</taxon>
        <taxon>Sarcoptiformes</taxon>
        <taxon>Astigmata</taxon>
        <taxon>Psoroptidia</taxon>
        <taxon>Analgoidea</taxon>
        <taxon>Pyroglyphidae</taxon>
        <taxon>Pyroglyphinae</taxon>
        <taxon>Euroglyphus</taxon>
    </lineage>
</organism>
<dbReference type="PANTHER" id="PTHR12354">
    <property type="entry name" value="INTERFERON-RELATED DEVELOPMENTAL REGULATOR"/>
    <property type="match status" value="1"/>
</dbReference>
<keyword evidence="4" id="KW-1185">Reference proteome</keyword>